<accession>A0A183EYB2</accession>
<gene>
    <name evidence="1" type="ORF">GPUH_LOCUS25954</name>
</gene>
<dbReference type="AlphaFoldDB" id="A0A183EYB2"/>
<sequence>MQLSFLTLMSDNSLSLGYYRRIFLWDIIVGSKKKVVVNSTNYKECEEVAKLLPDEVRELRKRKLNVQVRDLADSDIRVKAQAFLNSLKQELMTRIPFSEFPFYSQTSLEIRACLWLKQRLDEAHRGTRVYGANSNTVSNVANLIVGI</sequence>
<dbReference type="EMBL" id="UYRT01107766">
    <property type="protein sequence ID" value="VDN44901.1"/>
    <property type="molecule type" value="Genomic_DNA"/>
</dbReference>
<keyword evidence="2" id="KW-1185">Reference proteome</keyword>
<evidence type="ECO:0000313" key="3">
    <source>
        <dbReference type="WBParaSite" id="GPUH_0002598301-mRNA-1"/>
    </source>
</evidence>
<reference evidence="1 2" key="2">
    <citation type="submission" date="2018-11" db="EMBL/GenBank/DDBJ databases">
        <authorList>
            <consortium name="Pathogen Informatics"/>
        </authorList>
    </citation>
    <scope>NUCLEOTIDE SEQUENCE [LARGE SCALE GENOMIC DNA]</scope>
</reference>
<dbReference type="Proteomes" id="UP000271098">
    <property type="component" value="Unassembled WGS sequence"/>
</dbReference>
<reference evidence="3" key="1">
    <citation type="submission" date="2016-06" db="UniProtKB">
        <authorList>
            <consortium name="WormBaseParasite"/>
        </authorList>
    </citation>
    <scope>IDENTIFICATION</scope>
</reference>
<organism evidence="3">
    <name type="scientific">Gongylonema pulchrum</name>
    <dbReference type="NCBI Taxonomy" id="637853"/>
    <lineage>
        <taxon>Eukaryota</taxon>
        <taxon>Metazoa</taxon>
        <taxon>Ecdysozoa</taxon>
        <taxon>Nematoda</taxon>
        <taxon>Chromadorea</taxon>
        <taxon>Rhabditida</taxon>
        <taxon>Spirurina</taxon>
        <taxon>Spiruromorpha</taxon>
        <taxon>Spiruroidea</taxon>
        <taxon>Gongylonematidae</taxon>
        <taxon>Gongylonema</taxon>
    </lineage>
</organism>
<dbReference type="WBParaSite" id="GPUH_0002598301-mRNA-1">
    <property type="protein sequence ID" value="GPUH_0002598301-mRNA-1"/>
    <property type="gene ID" value="GPUH_0002598301"/>
</dbReference>
<name>A0A183EYB2_9BILA</name>
<evidence type="ECO:0000313" key="1">
    <source>
        <dbReference type="EMBL" id="VDN44901.1"/>
    </source>
</evidence>
<proteinExistence type="predicted"/>
<evidence type="ECO:0000313" key="2">
    <source>
        <dbReference type="Proteomes" id="UP000271098"/>
    </source>
</evidence>
<protein>
    <submittedName>
        <fullName evidence="3">Rab-GAP TBC domain-containing protein</fullName>
    </submittedName>
</protein>